<dbReference type="PANTHER" id="PTHR30086">
    <property type="entry name" value="ARGININE EXPORTER PROTEIN ARGO"/>
    <property type="match status" value="1"/>
</dbReference>
<evidence type="ECO:0000313" key="8">
    <source>
        <dbReference type="Proteomes" id="UP001497602"/>
    </source>
</evidence>
<accession>A0ABP1FEL5</accession>
<comment type="caution">
    <text evidence="7">The sequence shown here is derived from an EMBL/GenBank/DDBJ whole genome shotgun (WGS) entry which is preliminary data.</text>
</comment>
<keyword evidence="8" id="KW-1185">Reference proteome</keyword>
<keyword evidence="4 6" id="KW-1133">Transmembrane helix</keyword>
<reference evidence="7 8" key="1">
    <citation type="submission" date="2024-05" db="EMBL/GenBank/DDBJ databases">
        <authorList>
            <person name="Duchaud E."/>
        </authorList>
    </citation>
    <scope>NUCLEOTIDE SEQUENCE [LARGE SCALE GENOMIC DNA]</scope>
    <source>
        <strain evidence="7">Ena-SAMPLE-TAB-13-05-2024-13:56:06:370-140305</strain>
    </source>
</reference>
<evidence type="ECO:0000256" key="3">
    <source>
        <dbReference type="ARBA" id="ARBA00022692"/>
    </source>
</evidence>
<keyword evidence="3 6" id="KW-0812">Transmembrane</keyword>
<proteinExistence type="predicted"/>
<feature type="transmembrane region" description="Helical" evidence="6">
    <location>
        <begin position="192"/>
        <end position="209"/>
    </location>
</feature>
<dbReference type="EMBL" id="CAXJRC010000022">
    <property type="protein sequence ID" value="CAL2107025.1"/>
    <property type="molecule type" value="Genomic_DNA"/>
</dbReference>
<evidence type="ECO:0000256" key="2">
    <source>
        <dbReference type="ARBA" id="ARBA00022475"/>
    </source>
</evidence>
<organism evidence="7 8">
    <name type="scientific">Tenacibaculum vairaonense</name>
    <dbReference type="NCBI Taxonomy" id="3137860"/>
    <lineage>
        <taxon>Bacteria</taxon>
        <taxon>Pseudomonadati</taxon>
        <taxon>Bacteroidota</taxon>
        <taxon>Flavobacteriia</taxon>
        <taxon>Flavobacteriales</taxon>
        <taxon>Flavobacteriaceae</taxon>
        <taxon>Tenacibaculum</taxon>
    </lineage>
</organism>
<evidence type="ECO:0000256" key="5">
    <source>
        <dbReference type="ARBA" id="ARBA00023136"/>
    </source>
</evidence>
<feature type="transmembrane region" description="Helical" evidence="6">
    <location>
        <begin position="6"/>
        <end position="28"/>
    </location>
</feature>
<sequence>MGFYDFKNAFLAGVFMSFMIGPVFFMLIKTSILKGARAAIAFDVGVILGDISFMLIAYYGSRSLLEKIKDDPRLFLIGGLVLIIYGLITYLDKNNKKETEAPDVKVPDSDNYLKLLLKGFFLNFINIGVLAFWLGTMLVVGPSLNMDPNAIFWYFAVIILGYAVTDLIKILLAKQLKSKLTPLVIYRIKRGMGVLLIVFGALFMLKGFIPKEKINTILEKVEKTTSKTQ</sequence>
<feature type="transmembrane region" description="Helical" evidence="6">
    <location>
        <begin position="73"/>
        <end position="91"/>
    </location>
</feature>
<protein>
    <submittedName>
        <fullName evidence="7">Lysine transporter LysE</fullName>
    </submittedName>
</protein>
<dbReference type="RefSeq" id="WP_348705212.1">
    <property type="nucleotide sequence ID" value="NZ_CAXIYA010000033.1"/>
</dbReference>
<evidence type="ECO:0000256" key="1">
    <source>
        <dbReference type="ARBA" id="ARBA00004651"/>
    </source>
</evidence>
<evidence type="ECO:0000256" key="6">
    <source>
        <dbReference type="SAM" id="Phobius"/>
    </source>
</evidence>
<feature type="transmembrane region" description="Helical" evidence="6">
    <location>
        <begin position="40"/>
        <end position="61"/>
    </location>
</feature>
<comment type="subcellular location">
    <subcellularLocation>
        <location evidence="1">Cell membrane</location>
        <topology evidence="1">Multi-pass membrane protein</topology>
    </subcellularLocation>
</comment>
<evidence type="ECO:0000256" key="4">
    <source>
        <dbReference type="ARBA" id="ARBA00022989"/>
    </source>
</evidence>
<keyword evidence="2" id="KW-1003">Cell membrane</keyword>
<feature type="transmembrane region" description="Helical" evidence="6">
    <location>
        <begin position="120"/>
        <end position="139"/>
    </location>
</feature>
<feature type="transmembrane region" description="Helical" evidence="6">
    <location>
        <begin position="151"/>
        <end position="172"/>
    </location>
</feature>
<keyword evidence="5 6" id="KW-0472">Membrane</keyword>
<evidence type="ECO:0000313" key="7">
    <source>
        <dbReference type="EMBL" id="CAL2107025.1"/>
    </source>
</evidence>
<dbReference type="Proteomes" id="UP001497602">
    <property type="component" value="Unassembled WGS sequence"/>
</dbReference>
<dbReference type="Pfam" id="PF01810">
    <property type="entry name" value="LysE"/>
    <property type="match status" value="1"/>
</dbReference>
<gene>
    <name evidence="7" type="ORF">T190115A13A_20305</name>
</gene>
<name>A0ABP1FEL5_9FLAO</name>
<dbReference type="PANTHER" id="PTHR30086:SF20">
    <property type="entry name" value="ARGININE EXPORTER PROTEIN ARGO-RELATED"/>
    <property type="match status" value="1"/>
</dbReference>
<dbReference type="InterPro" id="IPR001123">
    <property type="entry name" value="LeuE-type"/>
</dbReference>